<proteinExistence type="predicted"/>
<sequence>MICKSILILVFILVFKVKSEFQSLNSITCHLCDGFEEDCYGSSCTGIACIKRSVIINGIKRVQKMCQMSDNGFTVEQCYETILWQGKHGEECICQRDWCNRSITSSFNIYLLILFILIQIFIF</sequence>
<protein>
    <submittedName>
        <fullName evidence="4">Protein quiver</fullName>
    </submittedName>
</protein>
<dbReference type="AlphaFoldDB" id="A0A0N5BFV3"/>
<keyword evidence="1" id="KW-0472">Membrane</keyword>
<evidence type="ECO:0000256" key="1">
    <source>
        <dbReference type="SAM" id="Phobius"/>
    </source>
</evidence>
<keyword evidence="1" id="KW-1133">Transmembrane helix</keyword>
<feature type="signal peptide" evidence="2">
    <location>
        <begin position="1"/>
        <end position="19"/>
    </location>
</feature>
<feature type="chain" id="PRO_5005894213" evidence="2">
    <location>
        <begin position="20"/>
        <end position="123"/>
    </location>
</feature>
<dbReference type="WBParaSite" id="SPAL_0000486500.1">
    <property type="protein sequence ID" value="SPAL_0000486500.1"/>
    <property type="gene ID" value="SPAL_0000486500"/>
</dbReference>
<accession>A0A0N5BFV3</accession>
<keyword evidence="3" id="KW-1185">Reference proteome</keyword>
<reference evidence="4" key="1">
    <citation type="submission" date="2017-02" db="UniProtKB">
        <authorList>
            <consortium name="WormBaseParasite"/>
        </authorList>
    </citation>
    <scope>IDENTIFICATION</scope>
</reference>
<organism evidence="3 4">
    <name type="scientific">Strongyloides papillosus</name>
    <name type="common">Intestinal threadworm</name>
    <dbReference type="NCBI Taxonomy" id="174720"/>
    <lineage>
        <taxon>Eukaryota</taxon>
        <taxon>Metazoa</taxon>
        <taxon>Ecdysozoa</taxon>
        <taxon>Nematoda</taxon>
        <taxon>Chromadorea</taxon>
        <taxon>Rhabditida</taxon>
        <taxon>Tylenchina</taxon>
        <taxon>Panagrolaimomorpha</taxon>
        <taxon>Strongyloidoidea</taxon>
        <taxon>Strongyloididae</taxon>
        <taxon>Strongyloides</taxon>
    </lineage>
</organism>
<feature type="transmembrane region" description="Helical" evidence="1">
    <location>
        <begin position="103"/>
        <end position="122"/>
    </location>
</feature>
<evidence type="ECO:0000313" key="3">
    <source>
        <dbReference type="Proteomes" id="UP000046392"/>
    </source>
</evidence>
<name>A0A0N5BFV3_STREA</name>
<keyword evidence="1" id="KW-0812">Transmembrane</keyword>
<evidence type="ECO:0000313" key="4">
    <source>
        <dbReference type="WBParaSite" id="SPAL_0000486500.1"/>
    </source>
</evidence>
<dbReference type="Proteomes" id="UP000046392">
    <property type="component" value="Unplaced"/>
</dbReference>
<keyword evidence="2" id="KW-0732">Signal</keyword>
<evidence type="ECO:0000256" key="2">
    <source>
        <dbReference type="SAM" id="SignalP"/>
    </source>
</evidence>